<dbReference type="InterPro" id="IPR032808">
    <property type="entry name" value="DoxX"/>
</dbReference>
<dbReference type="AlphaFoldDB" id="A0A7V8FR96"/>
<feature type="transmembrane region" description="Helical" evidence="7">
    <location>
        <begin position="52"/>
        <end position="74"/>
    </location>
</feature>
<comment type="subcellular location">
    <subcellularLocation>
        <location evidence="1">Cell membrane</location>
        <topology evidence="1">Multi-pass membrane protein</topology>
    </subcellularLocation>
</comment>
<gene>
    <name evidence="8" type="ORF">GAK30_00782</name>
</gene>
<evidence type="ECO:0000256" key="1">
    <source>
        <dbReference type="ARBA" id="ARBA00004651"/>
    </source>
</evidence>
<accession>A0A7V8FR96</accession>
<dbReference type="PANTHER" id="PTHR33452">
    <property type="entry name" value="OXIDOREDUCTASE CATD-RELATED"/>
    <property type="match status" value="1"/>
</dbReference>
<feature type="transmembrane region" description="Helical" evidence="7">
    <location>
        <begin position="81"/>
        <end position="101"/>
    </location>
</feature>
<sequence>MPLYDNLGKLLLRLTIGGLLLPHGLVKLLSGFPHLVGINGVKALLALKGLPVWLAYGVYATEVVAPLLLIVGLFTRSAALVAAFGMVMAIYLAHLGAIGTLTSTGAWGIRNEALFLFGALSIALMGSGRFALRPN</sequence>
<dbReference type="EMBL" id="WNDQ01000007">
    <property type="protein sequence ID" value="KAF1023092.1"/>
    <property type="molecule type" value="Genomic_DNA"/>
</dbReference>
<keyword evidence="6 7" id="KW-0472">Membrane</keyword>
<keyword evidence="5 7" id="KW-1133">Transmembrane helix</keyword>
<evidence type="ECO:0000256" key="6">
    <source>
        <dbReference type="ARBA" id="ARBA00023136"/>
    </source>
</evidence>
<evidence type="ECO:0000256" key="5">
    <source>
        <dbReference type="ARBA" id="ARBA00022989"/>
    </source>
</evidence>
<dbReference type="GO" id="GO:0005886">
    <property type="term" value="C:plasma membrane"/>
    <property type="evidence" value="ECO:0007669"/>
    <property type="project" value="UniProtKB-SubCell"/>
</dbReference>
<evidence type="ECO:0000256" key="3">
    <source>
        <dbReference type="ARBA" id="ARBA00022475"/>
    </source>
</evidence>
<dbReference type="Pfam" id="PF07681">
    <property type="entry name" value="DoxX"/>
    <property type="match status" value="1"/>
</dbReference>
<keyword evidence="4 7" id="KW-0812">Transmembrane</keyword>
<organism evidence="8 9">
    <name type="scientific">Paracidovorax wautersii</name>
    <dbReference type="NCBI Taxonomy" id="1177982"/>
    <lineage>
        <taxon>Bacteria</taxon>
        <taxon>Pseudomonadati</taxon>
        <taxon>Pseudomonadota</taxon>
        <taxon>Betaproteobacteria</taxon>
        <taxon>Burkholderiales</taxon>
        <taxon>Comamonadaceae</taxon>
        <taxon>Paracidovorax</taxon>
    </lineage>
</organism>
<evidence type="ECO:0000313" key="9">
    <source>
        <dbReference type="Proteomes" id="UP000461670"/>
    </source>
</evidence>
<evidence type="ECO:0000256" key="4">
    <source>
        <dbReference type="ARBA" id="ARBA00022692"/>
    </source>
</evidence>
<evidence type="ECO:0000313" key="8">
    <source>
        <dbReference type="EMBL" id="KAF1023092.1"/>
    </source>
</evidence>
<name>A0A7V8FR96_9BURK</name>
<comment type="similarity">
    <text evidence="2">Belongs to the DoxX family.</text>
</comment>
<protein>
    <recommendedName>
        <fullName evidence="10">Oxidoreductase</fullName>
    </recommendedName>
</protein>
<feature type="transmembrane region" description="Helical" evidence="7">
    <location>
        <begin position="113"/>
        <end position="132"/>
    </location>
</feature>
<dbReference type="InterPro" id="IPR051907">
    <property type="entry name" value="DoxX-like_oxidoreductase"/>
</dbReference>
<evidence type="ECO:0000256" key="2">
    <source>
        <dbReference type="ARBA" id="ARBA00006679"/>
    </source>
</evidence>
<evidence type="ECO:0008006" key="10">
    <source>
        <dbReference type="Google" id="ProtNLM"/>
    </source>
</evidence>
<reference evidence="9" key="1">
    <citation type="journal article" date="2020" name="MBio">
        <title>Horizontal gene transfer to a defensive symbiont with a reduced genome amongst a multipartite beetle microbiome.</title>
        <authorList>
            <person name="Waterworth S.C."/>
            <person name="Florez L.V."/>
            <person name="Rees E.R."/>
            <person name="Hertweck C."/>
            <person name="Kaltenpoth M."/>
            <person name="Kwan J.C."/>
        </authorList>
    </citation>
    <scope>NUCLEOTIDE SEQUENCE [LARGE SCALE GENOMIC DNA]</scope>
</reference>
<evidence type="ECO:0000256" key="7">
    <source>
        <dbReference type="SAM" id="Phobius"/>
    </source>
</evidence>
<comment type="caution">
    <text evidence="8">The sequence shown here is derived from an EMBL/GenBank/DDBJ whole genome shotgun (WGS) entry which is preliminary data.</text>
</comment>
<keyword evidence="3" id="KW-1003">Cell membrane</keyword>
<proteinExistence type="inferred from homology"/>
<dbReference type="PANTHER" id="PTHR33452:SF1">
    <property type="entry name" value="INNER MEMBRANE PROTEIN YPHA-RELATED"/>
    <property type="match status" value="1"/>
</dbReference>
<dbReference type="Proteomes" id="UP000461670">
    <property type="component" value="Unassembled WGS sequence"/>
</dbReference>